<evidence type="ECO:0000256" key="1">
    <source>
        <dbReference type="SAM" id="Phobius"/>
    </source>
</evidence>
<organism evidence="2">
    <name type="scientific">Tanacetum cinerariifolium</name>
    <name type="common">Dalmatian daisy</name>
    <name type="synonym">Chrysanthemum cinerariifolium</name>
    <dbReference type="NCBI Taxonomy" id="118510"/>
    <lineage>
        <taxon>Eukaryota</taxon>
        <taxon>Viridiplantae</taxon>
        <taxon>Streptophyta</taxon>
        <taxon>Embryophyta</taxon>
        <taxon>Tracheophyta</taxon>
        <taxon>Spermatophyta</taxon>
        <taxon>Magnoliopsida</taxon>
        <taxon>eudicotyledons</taxon>
        <taxon>Gunneridae</taxon>
        <taxon>Pentapetalae</taxon>
        <taxon>asterids</taxon>
        <taxon>campanulids</taxon>
        <taxon>Asterales</taxon>
        <taxon>Asteraceae</taxon>
        <taxon>Asteroideae</taxon>
        <taxon>Anthemideae</taxon>
        <taxon>Anthemidinae</taxon>
        <taxon>Tanacetum</taxon>
    </lineage>
</organism>
<keyword evidence="1" id="KW-0812">Transmembrane</keyword>
<accession>A0A699USB1</accession>
<protein>
    <submittedName>
        <fullName evidence="2">Uncharacterized protein</fullName>
    </submittedName>
</protein>
<name>A0A699USB1_TANCI</name>
<reference evidence="2" key="1">
    <citation type="journal article" date="2019" name="Sci. Rep.">
        <title>Draft genome of Tanacetum cinerariifolium, the natural source of mosquito coil.</title>
        <authorList>
            <person name="Yamashiro T."/>
            <person name="Shiraishi A."/>
            <person name="Satake H."/>
            <person name="Nakayama K."/>
        </authorList>
    </citation>
    <scope>NUCLEOTIDE SEQUENCE</scope>
</reference>
<dbReference type="AlphaFoldDB" id="A0A699USB1"/>
<keyword evidence="1" id="KW-1133">Transmembrane helix</keyword>
<proteinExistence type="predicted"/>
<sequence length="57" mass="6098">MAGQLDRLAKAQLPGAQRQLVVGLLLLLFQVPVTLVQQGREALLGQGKVAFVKLVFG</sequence>
<feature type="transmembrane region" description="Helical" evidence="1">
    <location>
        <begin position="20"/>
        <end position="36"/>
    </location>
</feature>
<gene>
    <name evidence="2" type="ORF">Tci_896028</name>
</gene>
<evidence type="ECO:0000313" key="2">
    <source>
        <dbReference type="EMBL" id="GFD24059.1"/>
    </source>
</evidence>
<comment type="caution">
    <text evidence="2">The sequence shown here is derived from an EMBL/GenBank/DDBJ whole genome shotgun (WGS) entry which is preliminary data.</text>
</comment>
<feature type="non-terminal residue" evidence="2">
    <location>
        <position position="57"/>
    </location>
</feature>
<keyword evidence="1" id="KW-0472">Membrane</keyword>
<dbReference type="EMBL" id="BKCJ011349507">
    <property type="protein sequence ID" value="GFD24059.1"/>
    <property type="molecule type" value="Genomic_DNA"/>
</dbReference>